<name>A0A232M6S5_9EURO</name>
<evidence type="ECO:0000313" key="6">
    <source>
        <dbReference type="EMBL" id="OXV12115.1"/>
    </source>
</evidence>
<dbReference type="GO" id="GO:0000462">
    <property type="term" value="P:maturation of SSU-rRNA from tricistronic rRNA transcript (SSU-rRNA, 5.8S rRNA, LSU-rRNA)"/>
    <property type="evidence" value="ECO:0007669"/>
    <property type="project" value="TreeGrafter"/>
</dbReference>
<feature type="compositionally biased region" description="Basic and acidic residues" evidence="3">
    <location>
        <begin position="40"/>
        <end position="52"/>
    </location>
</feature>
<dbReference type="OrthoDB" id="5783963at2759"/>
<dbReference type="Proteomes" id="UP000243515">
    <property type="component" value="Unassembled WGS sequence"/>
</dbReference>
<proteinExistence type="inferred from homology"/>
<feature type="compositionally biased region" description="Acidic residues" evidence="3">
    <location>
        <begin position="143"/>
        <end position="157"/>
    </location>
</feature>
<evidence type="ECO:0000259" key="5">
    <source>
        <dbReference type="Pfam" id="PF13339"/>
    </source>
</evidence>
<dbReference type="InterPro" id="IPR012617">
    <property type="entry name" value="AATF_C"/>
</dbReference>
<evidence type="ECO:0000256" key="2">
    <source>
        <dbReference type="ARBA" id="ARBA00013850"/>
    </source>
</evidence>
<dbReference type="PANTHER" id="PTHR15565:SF0">
    <property type="entry name" value="PROTEIN AATF"/>
    <property type="match status" value="1"/>
</dbReference>
<dbReference type="Pfam" id="PF08164">
    <property type="entry name" value="TRAUB"/>
    <property type="match status" value="1"/>
</dbReference>
<evidence type="ECO:0000256" key="1">
    <source>
        <dbReference type="ARBA" id="ARBA00008966"/>
    </source>
</evidence>
<feature type="domain" description="AATF leucine zipper-containing" evidence="5">
    <location>
        <begin position="197"/>
        <end position="319"/>
    </location>
</feature>
<keyword evidence="7" id="KW-1185">Reference proteome</keyword>
<feature type="region of interest" description="Disordered" evidence="3">
    <location>
        <begin position="271"/>
        <end position="294"/>
    </location>
</feature>
<evidence type="ECO:0000259" key="4">
    <source>
        <dbReference type="Pfam" id="PF08164"/>
    </source>
</evidence>
<comment type="caution">
    <text evidence="6">The sequence shown here is derived from an EMBL/GenBank/DDBJ whole genome shotgun (WGS) entry which is preliminary data.</text>
</comment>
<dbReference type="InterPro" id="IPR025160">
    <property type="entry name" value="AATF"/>
</dbReference>
<evidence type="ECO:0000256" key="3">
    <source>
        <dbReference type="SAM" id="MobiDB-lite"/>
    </source>
</evidence>
<feature type="compositionally biased region" description="Acidic residues" evidence="3">
    <location>
        <begin position="88"/>
        <end position="104"/>
    </location>
</feature>
<feature type="domain" description="Apoptosis-antagonizing transcription factor C-terminal" evidence="4">
    <location>
        <begin position="387"/>
        <end position="475"/>
    </location>
</feature>
<dbReference type="AlphaFoldDB" id="A0A232M6S5"/>
<feature type="region of interest" description="Disordered" evidence="3">
    <location>
        <begin position="71"/>
        <end position="172"/>
    </location>
</feature>
<feature type="compositionally biased region" description="Low complexity" evidence="3">
    <location>
        <begin position="283"/>
        <end position="293"/>
    </location>
</feature>
<dbReference type="Pfam" id="PF13339">
    <property type="entry name" value="AATF-Che1"/>
    <property type="match status" value="1"/>
</dbReference>
<gene>
    <name evidence="6" type="ORF">Egran_00124</name>
</gene>
<evidence type="ECO:0000313" key="7">
    <source>
        <dbReference type="Proteomes" id="UP000243515"/>
    </source>
</evidence>
<accession>A0A232M6S5</accession>
<sequence length="514" mass="56586">MTRNTRPGMSLLDQIADLDDPTPRDFDPEDQDRGGQTSDEDSHLEFDEKAGREHYLAVGKGKLRKAETIKLGKQYAGSYVSRRNLEADSGDDDSSAQSSAEEDDSGPKDSGQENVGSDDSGYSEGMGGFDTADSGSEVMSKDEDLDDLEHEFSDSEDNFPLNPRSPPISDEREEVRRLMSSDQKMVSATISQAAKADAVKGIAVKQQRATFDGLLNTRIKLQKGLMALNDLSSTSEDITSADEIAIKSAESAALALWSTIEDLRLALADSLSRDQSKKRKRPSPVSSATPPASLWKRMTDLESESLAQRRTILDKWSLKVRGSTAVLPNAGGKLLGDSGSQQMITAVIDAHVASESGDRPVKRHRQIRLPNGNDESPEPLYDDTVFYQSLLRDLVEQRMSSSDAITNGVDSLHLQLPHSTSGMRKDKIKKIVDTKASKGRKMRYNVHEKLQNFMAPEDRGNWSIKAREEFFASLLGKTASRLLGEDNEEERMNGATSEDSEVEKEECLRLFGSS</sequence>
<organism evidence="6 7">
    <name type="scientific">Elaphomyces granulatus</name>
    <dbReference type="NCBI Taxonomy" id="519963"/>
    <lineage>
        <taxon>Eukaryota</taxon>
        <taxon>Fungi</taxon>
        <taxon>Dikarya</taxon>
        <taxon>Ascomycota</taxon>
        <taxon>Pezizomycotina</taxon>
        <taxon>Eurotiomycetes</taxon>
        <taxon>Eurotiomycetidae</taxon>
        <taxon>Eurotiales</taxon>
        <taxon>Elaphomycetaceae</taxon>
        <taxon>Elaphomyces</taxon>
    </lineage>
</organism>
<reference evidence="6 7" key="1">
    <citation type="journal article" date="2015" name="Environ. Microbiol.">
        <title>Metagenome sequence of Elaphomyces granulatus from sporocarp tissue reveals Ascomycota ectomycorrhizal fingerprints of genome expansion and a Proteobacteria-rich microbiome.</title>
        <authorList>
            <person name="Quandt C.A."/>
            <person name="Kohler A."/>
            <person name="Hesse C.N."/>
            <person name="Sharpton T.J."/>
            <person name="Martin F."/>
            <person name="Spatafora J.W."/>
        </authorList>
    </citation>
    <scope>NUCLEOTIDE SEQUENCE [LARGE SCALE GENOMIC DNA]</scope>
    <source>
        <strain evidence="6 7">OSC145934</strain>
    </source>
</reference>
<dbReference type="PANTHER" id="PTHR15565">
    <property type="entry name" value="AATF PROTEIN APOPTOSIS ANTAGONIZING TRANSCRIPTION FACTOR"/>
    <property type="match status" value="1"/>
</dbReference>
<comment type="similarity">
    <text evidence="1">Belongs to the AATF family.</text>
</comment>
<dbReference type="EMBL" id="NPHW01002126">
    <property type="protein sequence ID" value="OXV12115.1"/>
    <property type="molecule type" value="Genomic_DNA"/>
</dbReference>
<dbReference type="InterPro" id="IPR039223">
    <property type="entry name" value="AATF/Bfr2"/>
</dbReference>
<feature type="region of interest" description="Disordered" evidence="3">
    <location>
        <begin position="1"/>
        <end position="52"/>
    </location>
</feature>
<feature type="region of interest" description="Disordered" evidence="3">
    <location>
        <begin position="485"/>
        <end position="506"/>
    </location>
</feature>
<protein>
    <recommendedName>
        <fullName evidence="2">Protein BFR2</fullName>
    </recommendedName>
</protein>
<dbReference type="GO" id="GO:0005730">
    <property type="term" value="C:nucleolus"/>
    <property type="evidence" value="ECO:0007669"/>
    <property type="project" value="TreeGrafter"/>
</dbReference>